<feature type="transmembrane region" description="Helical" evidence="1">
    <location>
        <begin position="37"/>
        <end position="56"/>
    </location>
</feature>
<keyword evidence="1" id="KW-0472">Membrane</keyword>
<dbReference type="EMBL" id="QGGU01000004">
    <property type="protein sequence ID" value="PWK52876.1"/>
    <property type="molecule type" value="Genomic_DNA"/>
</dbReference>
<name>A0A316FYV2_9GAMM</name>
<keyword evidence="1" id="KW-1133">Transmembrane helix</keyword>
<dbReference type="RefSeq" id="WP_109762861.1">
    <property type="nucleotide sequence ID" value="NZ_QGGU01000004.1"/>
</dbReference>
<dbReference type="Proteomes" id="UP000245790">
    <property type="component" value="Unassembled WGS sequence"/>
</dbReference>
<keyword evidence="1" id="KW-0812">Transmembrane</keyword>
<accession>A0A316FYV2</accession>
<organism evidence="2 3">
    <name type="scientific">Pleionea mediterranea</name>
    <dbReference type="NCBI Taxonomy" id="523701"/>
    <lineage>
        <taxon>Bacteria</taxon>
        <taxon>Pseudomonadati</taxon>
        <taxon>Pseudomonadota</taxon>
        <taxon>Gammaproteobacteria</taxon>
        <taxon>Oceanospirillales</taxon>
        <taxon>Pleioneaceae</taxon>
        <taxon>Pleionea</taxon>
    </lineage>
</organism>
<feature type="transmembrane region" description="Helical" evidence="1">
    <location>
        <begin position="7"/>
        <end position="25"/>
    </location>
</feature>
<evidence type="ECO:0000256" key="1">
    <source>
        <dbReference type="SAM" id="Phobius"/>
    </source>
</evidence>
<protein>
    <recommendedName>
        <fullName evidence="4">DUF378 domain-containing protein</fullName>
    </recommendedName>
</protein>
<proteinExistence type="predicted"/>
<gene>
    <name evidence="2" type="ORF">C8D97_10494</name>
</gene>
<dbReference type="OrthoDB" id="332088at2"/>
<comment type="caution">
    <text evidence="2">The sequence shown here is derived from an EMBL/GenBank/DDBJ whole genome shotgun (WGS) entry which is preliminary data.</text>
</comment>
<evidence type="ECO:0008006" key="4">
    <source>
        <dbReference type="Google" id="ProtNLM"/>
    </source>
</evidence>
<evidence type="ECO:0000313" key="3">
    <source>
        <dbReference type="Proteomes" id="UP000245790"/>
    </source>
</evidence>
<keyword evidence="3" id="KW-1185">Reference proteome</keyword>
<dbReference type="AlphaFoldDB" id="A0A316FYV2"/>
<reference evidence="2 3" key="1">
    <citation type="submission" date="2018-05" db="EMBL/GenBank/DDBJ databases">
        <title>Genomic Encyclopedia of Type Strains, Phase IV (KMG-IV): sequencing the most valuable type-strain genomes for metagenomic binning, comparative biology and taxonomic classification.</title>
        <authorList>
            <person name="Goeker M."/>
        </authorList>
    </citation>
    <scope>NUCLEOTIDE SEQUENCE [LARGE SCALE GENOMIC DNA]</scope>
    <source>
        <strain evidence="2 3">DSM 25350</strain>
    </source>
</reference>
<sequence length="70" mass="7622">MKSIGIYLVIAGIGSILLNQFGYEFKLLMWIDNWGETIGWLIRGSAIVVGAGLFFIGNKQASTESQPAES</sequence>
<evidence type="ECO:0000313" key="2">
    <source>
        <dbReference type="EMBL" id="PWK52876.1"/>
    </source>
</evidence>